<feature type="region of interest" description="Disordered" evidence="1">
    <location>
        <begin position="1"/>
        <end position="29"/>
    </location>
</feature>
<dbReference type="PANTHER" id="PTHR13520">
    <property type="entry name" value="RAD50-INTERACTING PROTEIN 1 RINT-1"/>
    <property type="match status" value="1"/>
</dbReference>
<dbReference type="GO" id="GO:0070939">
    <property type="term" value="C:Dsl1/NZR complex"/>
    <property type="evidence" value="ECO:0007669"/>
    <property type="project" value="InterPro"/>
</dbReference>
<feature type="compositionally biased region" description="Pro residues" evidence="1">
    <location>
        <begin position="10"/>
        <end position="24"/>
    </location>
</feature>
<gene>
    <name evidence="2" type="ORF">CMV_018810</name>
</gene>
<name>A0A8J4R436_9ROSI</name>
<dbReference type="GO" id="GO:0006888">
    <property type="term" value="P:endoplasmic reticulum to Golgi vesicle-mediated transport"/>
    <property type="evidence" value="ECO:0007669"/>
    <property type="project" value="InterPro"/>
</dbReference>
<dbReference type="PROSITE" id="PS51386">
    <property type="entry name" value="RINT1_TIP20"/>
    <property type="match status" value="1"/>
</dbReference>
<organism evidence="2 3">
    <name type="scientific">Castanea mollissima</name>
    <name type="common">Chinese chestnut</name>
    <dbReference type="NCBI Taxonomy" id="60419"/>
    <lineage>
        <taxon>Eukaryota</taxon>
        <taxon>Viridiplantae</taxon>
        <taxon>Streptophyta</taxon>
        <taxon>Embryophyta</taxon>
        <taxon>Tracheophyta</taxon>
        <taxon>Spermatophyta</taxon>
        <taxon>Magnoliopsida</taxon>
        <taxon>eudicotyledons</taxon>
        <taxon>Gunneridae</taxon>
        <taxon>Pentapetalae</taxon>
        <taxon>rosids</taxon>
        <taxon>fabids</taxon>
        <taxon>Fagales</taxon>
        <taxon>Fagaceae</taxon>
        <taxon>Castanea</taxon>
    </lineage>
</organism>
<comment type="caution">
    <text evidence="2">The sequence shown here is derived from an EMBL/GenBank/DDBJ whole genome shotgun (WGS) entry which is preliminary data.</text>
</comment>
<reference evidence="2" key="1">
    <citation type="submission" date="2020-03" db="EMBL/GenBank/DDBJ databases">
        <title>Castanea mollissima Vanexum genome sequencing.</title>
        <authorList>
            <person name="Staton M."/>
        </authorList>
    </citation>
    <scope>NUCLEOTIDE SEQUENCE</scope>
    <source>
        <tissue evidence="2">Leaf</tissue>
    </source>
</reference>
<evidence type="ECO:0000313" key="3">
    <source>
        <dbReference type="Proteomes" id="UP000737018"/>
    </source>
</evidence>
<dbReference type="InterPro" id="IPR007528">
    <property type="entry name" value="RINT1_Tip20"/>
</dbReference>
<dbReference type="PANTHER" id="PTHR13520:SF0">
    <property type="entry name" value="RAD50-INTERACTING PROTEIN 1"/>
    <property type="match status" value="1"/>
</dbReference>
<evidence type="ECO:0000256" key="1">
    <source>
        <dbReference type="SAM" id="MobiDB-lite"/>
    </source>
</evidence>
<dbReference type="Proteomes" id="UP000737018">
    <property type="component" value="Unassembled WGS sequence"/>
</dbReference>
<evidence type="ECO:0008006" key="4">
    <source>
        <dbReference type="Google" id="ProtNLM"/>
    </source>
</evidence>
<dbReference type="Pfam" id="PF04437">
    <property type="entry name" value="RINT1_TIP1"/>
    <property type="match status" value="1"/>
</dbReference>
<dbReference type="GO" id="GO:0060628">
    <property type="term" value="P:regulation of ER to Golgi vesicle-mediated transport"/>
    <property type="evidence" value="ECO:0007669"/>
    <property type="project" value="TreeGrafter"/>
</dbReference>
<dbReference type="EMBL" id="JRKL02003209">
    <property type="protein sequence ID" value="KAF3956041.1"/>
    <property type="molecule type" value="Genomic_DNA"/>
</dbReference>
<dbReference type="Gene3D" id="1.20.58.670">
    <property type="entry name" value="Dsl1p vesicle tethering complex, Tip20p subunit, domain D"/>
    <property type="match status" value="1"/>
</dbReference>
<protein>
    <recommendedName>
        <fullName evidence="4">RINT1-like protein MAG2L</fullName>
    </recommendedName>
</protein>
<dbReference type="OrthoDB" id="2189254at2759"/>
<dbReference type="AlphaFoldDB" id="A0A8J4R436"/>
<sequence>MEPTVSSPQQPLPPPPTPPLPAVLPKPSDLSPHQLEFLDQHFRTHQDLLSKTPHLFSSLSKRCSDLDTHLLSLGTSLTKRAVSWISRSFAAKTSLHNLNLKLHNLNLLTVPQDGFGSKIQGEELPLALLARQVRQIESIRNYIETALRLEALVGDLEDAVLCVMNHHSGSLFSAKVLKSSVATDSGPKQEKLLQAIKAMNDIEEALINVVKFRPQWRNLLISVDNRVDKILAVIRPQVFADHRALLASLGWPPKLLTPKIESGQISGLPNPLVLMQGDKRERYSHSFIALCALQHLQKRREERQHNLFGKKEYSMQLWAIDELVSPIASRMEYHFSKWADQPEFIFALVYKITRDFIIGVDDVLQPLIDRARLVSCSAREAWVSAMIQMLSGFLAKRFFSGLAERYKEKHMTSEVVTSWLHLIDLIVAFDKQMQLLVNLETGLFLAESERFEGLSRGISVLMIFHDRPDWLKIWAKMELKDACKKLKAEVKDERAWIVDNKHGLATYTEQYLLSTREDHKAPFIAESALKISWELIERCQTMPATLLRLRFIRSTAVKFLWYFFEVLLFRFKGTEFSPDDYDDGALIRLCGLINAARYVDSKLQEWSDDVNFLEMRIAENGSNHHNKDEGIDCGCFFGEEIKNLSELETNWLMEIISVILRAFENLSWEYVQNKEHFEEEQEVLSPVRLSATMDLVVCTDFVEALDVLRSQLQVLKTSLNPKDFLDLWRSVAEGLDHFISCSILSSEIHFSDRGVSQFETDMQALFCTFQPFCTRPQAFFPCIKETLKLLKLKKEEVKHLQVVLSTGENGIKYLNLSGISQIPFDQVDRVLRNRKFGT</sequence>
<dbReference type="GO" id="GO:0006890">
    <property type="term" value="P:retrograde vesicle-mediated transport, Golgi to endoplasmic reticulum"/>
    <property type="evidence" value="ECO:0007669"/>
    <property type="project" value="InterPro"/>
</dbReference>
<keyword evidence="3" id="KW-1185">Reference proteome</keyword>
<proteinExistence type="predicted"/>
<evidence type="ECO:0000313" key="2">
    <source>
        <dbReference type="EMBL" id="KAF3956041.1"/>
    </source>
</evidence>
<dbReference type="InterPro" id="IPR042044">
    <property type="entry name" value="EXOC6PINT-1/Sec15/Tip20_C_dom2"/>
</dbReference>
<accession>A0A8J4R436</accession>